<reference evidence="10 11" key="1">
    <citation type="submission" date="2019-01" db="EMBL/GenBank/DDBJ databases">
        <title>A draft genome assembly of the solar-powered sea slug Elysia chlorotica.</title>
        <authorList>
            <person name="Cai H."/>
            <person name="Li Q."/>
            <person name="Fang X."/>
            <person name="Li J."/>
            <person name="Curtis N.E."/>
            <person name="Altenburger A."/>
            <person name="Shibata T."/>
            <person name="Feng M."/>
            <person name="Maeda T."/>
            <person name="Schwartz J.A."/>
            <person name="Shigenobu S."/>
            <person name="Lundholm N."/>
            <person name="Nishiyama T."/>
            <person name="Yang H."/>
            <person name="Hasebe M."/>
            <person name="Li S."/>
            <person name="Pierce S.K."/>
            <person name="Wang J."/>
        </authorList>
    </citation>
    <scope>NUCLEOTIDE SEQUENCE [LARGE SCALE GENOMIC DNA]</scope>
    <source>
        <strain evidence="10">EC2010</strain>
        <tissue evidence="10">Whole organism of an adult</tissue>
    </source>
</reference>
<dbReference type="STRING" id="188477.A0A433T620"/>
<feature type="compositionally biased region" description="Low complexity" evidence="8">
    <location>
        <begin position="167"/>
        <end position="177"/>
    </location>
</feature>
<evidence type="ECO:0000256" key="6">
    <source>
        <dbReference type="ARBA" id="ARBA00023242"/>
    </source>
</evidence>
<dbReference type="GO" id="GO:0005634">
    <property type="term" value="C:nucleus"/>
    <property type="evidence" value="ECO:0007669"/>
    <property type="project" value="UniProtKB-SubCell"/>
</dbReference>
<evidence type="ECO:0000259" key="9">
    <source>
        <dbReference type="PROSITE" id="PS50157"/>
    </source>
</evidence>
<feature type="region of interest" description="Disordered" evidence="8">
    <location>
        <begin position="267"/>
        <end position="335"/>
    </location>
</feature>
<dbReference type="PROSITE" id="PS00028">
    <property type="entry name" value="ZINC_FINGER_C2H2_1"/>
    <property type="match status" value="1"/>
</dbReference>
<evidence type="ECO:0000256" key="8">
    <source>
        <dbReference type="SAM" id="MobiDB-lite"/>
    </source>
</evidence>
<dbReference type="Gene3D" id="3.30.160.60">
    <property type="entry name" value="Classic Zinc Finger"/>
    <property type="match status" value="2"/>
</dbReference>
<evidence type="ECO:0000256" key="5">
    <source>
        <dbReference type="ARBA" id="ARBA00022833"/>
    </source>
</evidence>
<feature type="region of interest" description="Disordered" evidence="8">
    <location>
        <begin position="65"/>
        <end position="196"/>
    </location>
</feature>
<feature type="non-terminal residue" evidence="10">
    <location>
        <position position="1"/>
    </location>
</feature>
<dbReference type="InterPro" id="IPR050331">
    <property type="entry name" value="Zinc_finger"/>
</dbReference>
<evidence type="ECO:0000313" key="10">
    <source>
        <dbReference type="EMBL" id="RUS76997.1"/>
    </source>
</evidence>
<dbReference type="EMBL" id="RQTK01000619">
    <property type="protein sequence ID" value="RUS76997.1"/>
    <property type="molecule type" value="Genomic_DNA"/>
</dbReference>
<dbReference type="SUPFAM" id="SSF57667">
    <property type="entry name" value="beta-beta-alpha zinc fingers"/>
    <property type="match status" value="1"/>
</dbReference>
<dbReference type="InterPro" id="IPR013087">
    <property type="entry name" value="Znf_C2H2_type"/>
</dbReference>
<dbReference type="OrthoDB" id="427030at2759"/>
<dbReference type="PANTHER" id="PTHR16515">
    <property type="entry name" value="PR DOMAIN ZINC FINGER PROTEIN"/>
    <property type="match status" value="1"/>
</dbReference>
<evidence type="ECO:0000256" key="7">
    <source>
        <dbReference type="PROSITE-ProRule" id="PRU00042"/>
    </source>
</evidence>
<comment type="subcellular location">
    <subcellularLocation>
        <location evidence="1">Nucleus</location>
    </subcellularLocation>
</comment>
<comment type="caution">
    <text evidence="10">The sequence shown here is derived from an EMBL/GenBank/DDBJ whole genome shotgun (WGS) entry which is preliminary data.</text>
</comment>
<evidence type="ECO:0000256" key="2">
    <source>
        <dbReference type="ARBA" id="ARBA00022723"/>
    </source>
</evidence>
<feature type="compositionally biased region" description="Basic and acidic residues" evidence="8">
    <location>
        <begin position="325"/>
        <end position="335"/>
    </location>
</feature>
<dbReference type="GO" id="GO:0043565">
    <property type="term" value="F:sequence-specific DNA binding"/>
    <property type="evidence" value="ECO:0007669"/>
    <property type="project" value="UniProtKB-ARBA"/>
</dbReference>
<evidence type="ECO:0000313" key="11">
    <source>
        <dbReference type="Proteomes" id="UP000271974"/>
    </source>
</evidence>
<keyword evidence="11" id="KW-1185">Reference proteome</keyword>
<feature type="compositionally biased region" description="Polar residues" evidence="8">
    <location>
        <begin position="269"/>
        <end position="286"/>
    </location>
</feature>
<keyword evidence="5" id="KW-0862">Zinc</keyword>
<dbReference type="SMART" id="SM00355">
    <property type="entry name" value="ZnF_C2H2"/>
    <property type="match status" value="2"/>
</dbReference>
<feature type="domain" description="C2H2-type" evidence="9">
    <location>
        <begin position="372"/>
        <end position="392"/>
    </location>
</feature>
<dbReference type="FunFam" id="3.30.160.60:FF:002239">
    <property type="entry name" value="Zinc finger protein 226"/>
    <property type="match status" value="1"/>
</dbReference>
<dbReference type="PROSITE" id="PS50157">
    <property type="entry name" value="ZINC_FINGER_C2H2_2"/>
    <property type="match status" value="2"/>
</dbReference>
<dbReference type="FunFam" id="3.30.160.60:FF:000013">
    <property type="entry name" value="Putative zinc finger E-box-binding homeobox 2"/>
    <property type="match status" value="1"/>
</dbReference>
<organism evidence="10 11">
    <name type="scientific">Elysia chlorotica</name>
    <name type="common">Eastern emerald elysia</name>
    <name type="synonym">Sea slug</name>
    <dbReference type="NCBI Taxonomy" id="188477"/>
    <lineage>
        <taxon>Eukaryota</taxon>
        <taxon>Metazoa</taxon>
        <taxon>Spiralia</taxon>
        <taxon>Lophotrochozoa</taxon>
        <taxon>Mollusca</taxon>
        <taxon>Gastropoda</taxon>
        <taxon>Heterobranchia</taxon>
        <taxon>Euthyneura</taxon>
        <taxon>Panpulmonata</taxon>
        <taxon>Sacoglossa</taxon>
        <taxon>Placobranchoidea</taxon>
        <taxon>Plakobranchidae</taxon>
        <taxon>Elysia</taxon>
    </lineage>
</organism>
<feature type="compositionally biased region" description="Polar residues" evidence="8">
    <location>
        <begin position="178"/>
        <end position="187"/>
    </location>
</feature>
<proteinExistence type="predicted"/>
<keyword evidence="4 7" id="KW-0863">Zinc-finger</keyword>
<feature type="compositionally biased region" description="Low complexity" evidence="8">
    <location>
        <begin position="65"/>
        <end position="76"/>
    </location>
</feature>
<keyword evidence="6" id="KW-0539">Nucleus</keyword>
<keyword evidence="2" id="KW-0479">Metal-binding</keyword>
<gene>
    <name evidence="10" type="ORF">EGW08_015254</name>
</gene>
<dbReference type="GO" id="GO:0008270">
    <property type="term" value="F:zinc ion binding"/>
    <property type="evidence" value="ECO:0007669"/>
    <property type="project" value="UniProtKB-KW"/>
</dbReference>
<dbReference type="Proteomes" id="UP000271974">
    <property type="component" value="Unassembled WGS sequence"/>
</dbReference>
<dbReference type="InterPro" id="IPR036236">
    <property type="entry name" value="Znf_C2H2_sf"/>
</dbReference>
<evidence type="ECO:0000256" key="1">
    <source>
        <dbReference type="ARBA" id="ARBA00004123"/>
    </source>
</evidence>
<keyword evidence="3" id="KW-0677">Repeat</keyword>
<dbReference type="PANTHER" id="PTHR16515:SF49">
    <property type="entry name" value="GASTRULA ZINC FINGER PROTEIN XLCGF49.1-LIKE-RELATED"/>
    <property type="match status" value="1"/>
</dbReference>
<dbReference type="GO" id="GO:0045892">
    <property type="term" value="P:negative regulation of DNA-templated transcription"/>
    <property type="evidence" value="ECO:0007669"/>
    <property type="project" value="UniProtKB-ARBA"/>
</dbReference>
<protein>
    <recommendedName>
        <fullName evidence="9">C2H2-type domain-containing protein</fullName>
    </recommendedName>
</protein>
<sequence>KKLEGELFQIEEKHEQKKRKFTESSDSFHQDLKKLCESKPQITEDMFNNMVAKAVKEELRLRQQQQLQQEMLNQQQQEEEERQRQQQQHPQQGNLPQPAQSGGAAVVPNMASAPHHQNGSLEEMDGHHDPHSVQAAGAVPVLNPDLPPVSVPGDVTASTPPPPPSSSVPAAVASPVSQTQTQPSGATEGSELSMVNGTHEPMEVDKAAIPMSTATEPIVAAGSLPALSSLATQGQSFSSVPASTPVPAIAEDAATAAAGAIVGAGATTLTPEKSGTESPGTPSTAGSEREWTIPEKEEPKQKTKSGKMKKVKVPGANQAAKKKKKEDPETPAEKAEKDKMFRKFLCDVCNKAFKQRHHLTEHKRLHSGEKPFRCTFCDKRFSHSGSYSQHMKYRCKIIEALTPKEEDIGEPELGDA</sequence>
<feature type="region of interest" description="Disordered" evidence="8">
    <location>
        <begin position="1"/>
        <end position="28"/>
    </location>
</feature>
<feature type="compositionally biased region" description="Basic and acidic residues" evidence="8">
    <location>
        <begin position="287"/>
        <end position="301"/>
    </location>
</feature>
<evidence type="ECO:0000256" key="4">
    <source>
        <dbReference type="ARBA" id="ARBA00022771"/>
    </source>
</evidence>
<dbReference type="Pfam" id="PF00096">
    <property type="entry name" value="zf-C2H2"/>
    <property type="match status" value="2"/>
</dbReference>
<feature type="compositionally biased region" description="Basic residues" evidence="8">
    <location>
        <begin position="302"/>
        <end position="312"/>
    </location>
</feature>
<dbReference type="AlphaFoldDB" id="A0A433T620"/>
<evidence type="ECO:0000256" key="3">
    <source>
        <dbReference type="ARBA" id="ARBA00022737"/>
    </source>
</evidence>
<name>A0A433T620_ELYCH</name>
<feature type="domain" description="C2H2-type" evidence="9">
    <location>
        <begin position="344"/>
        <end position="371"/>
    </location>
</feature>
<accession>A0A433T620</accession>